<dbReference type="Proteomes" id="UP001431783">
    <property type="component" value="Unassembled WGS sequence"/>
</dbReference>
<accession>A0AAW1UI07</accession>
<evidence type="ECO:0000313" key="2">
    <source>
        <dbReference type="Proteomes" id="UP001431783"/>
    </source>
</evidence>
<reference evidence="1 2" key="1">
    <citation type="submission" date="2023-03" db="EMBL/GenBank/DDBJ databases">
        <title>Genome insight into feeding habits of ladybird beetles.</title>
        <authorList>
            <person name="Li H.-S."/>
            <person name="Huang Y.-H."/>
            <person name="Pang H."/>
        </authorList>
    </citation>
    <scope>NUCLEOTIDE SEQUENCE [LARGE SCALE GENOMIC DNA]</scope>
    <source>
        <strain evidence="1">SYSU_2023b</strain>
        <tissue evidence="1">Whole body</tissue>
    </source>
</reference>
<organism evidence="1 2">
    <name type="scientific">Henosepilachna vigintioctopunctata</name>
    <dbReference type="NCBI Taxonomy" id="420089"/>
    <lineage>
        <taxon>Eukaryota</taxon>
        <taxon>Metazoa</taxon>
        <taxon>Ecdysozoa</taxon>
        <taxon>Arthropoda</taxon>
        <taxon>Hexapoda</taxon>
        <taxon>Insecta</taxon>
        <taxon>Pterygota</taxon>
        <taxon>Neoptera</taxon>
        <taxon>Endopterygota</taxon>
        <taxon>Coleoptera</taxon>
        <taxon>Polyphaga</taxon>
        <taxon>Cucujiformia</taxon>
        <taxon>Coccinelloidea</taxon>
        <taxon>Coccinellidae</taxon>
        <taxon>Epilachninae</taxon>
        <taxon>Epilachnini</taxon>
        <taxon>Henosepilachna</taxon>
    </lineage>
</organism>
<evidence type="ECO:0000313" key="1">
    <source>
        <dbReference type="EMBL" id="KAK9879725.1"/>
    </source>
</evidence>
<keyword evidence="2" id="KW-1185">Reference proteome</keyword>
<protein>
    <submittedName>
        <fullName evidence="1">Uncharacterized protein</fullName>
    </submittedName>
</protein>
<proteinExistence type="predicted"/>
<dbReference type="AlphaFoldDB" id="A0AAW1UI07"/>
<sequence>MMSSPIKNTKKPQLKWTRTLPLRRPDYIKSSVFTERGEMGFVPTYDHGRPNLGCLLNYEYFRMWFKERDLYQKDTYTKQNTKNKDKFFTRRFVQRYINHVDKQKLIPMMTMKQFQNVPAVESTSRGDKLKGGTKSDKYVRKVENEKMKQFVRYKPECSRSKMKKEEKNMNEHYIQSIESFVQIFQQLIS</sequence>
<comment type="caution">
    <text evidence="1">The sequence shown here is derived from an EMBL/GenBank/DDBJ whole genome shotgun (WGS) entry which is preliminary data.</text>
</comment>
<gene>
    <name evidence="1" type="ORF">WA026_006785</name>
</gene>
<dbReference type="EMBL" id="JARQZJ010000062">
    <property type="protein sequence ID" value="KAK9879725.1"/>
    <property type="molecule type" value="Genomic_DNA"/>
</dbReference>
<name>A0AAW1UI07_9CUCU</name>